<dbReference type="EMBL" id="RQIS01000001">
    <property type="protein sequence ID" value="RQH10131.1"/>
    <property type="molecule type" value="Genomic_DNA"/>
</dbReference>
<dbReference type="Pfam" id="PF02775">
    <property type="entry name" value="TPP_enzyme_C"/>
    <property type="match status" value="1"/>
</dbReference>
<gene>
    <name evidence="3" type="ORF">D1Y85_01530</name>
</gene>
<evidence type="ECO:0000313" key="3">
    <source>
        <dbReference type="EMBL" id="RQH10131.1"/>
    </source>
</evidence>
<dbReference type="GO" id="GO:0003824">
    <property type="term" value="F:catalytic activity"/>
    <property type="evidence" value="ECO:0007669"/>
    <property type="project" value="InterPro"/>
</dbReference>
<sequence length="160" mass="17274">MPNAVRACVRGPLTWTTAWRLRLRISLSGDDGLSMLSGAQLSGQQVGLPIKIVLLNNGIPGFVAMEMKAGRHVETGRNLGASHFADIAKGAGIFSVSAYRAWSGQHDGASTMRQRGGWPSLRVRPQHANGPDRRNDVTGGCRQQKTPPDKPLRGFGGYWV</sequence>
<comment type="caution">
    <text evidence="3">The sequence shown here is derived from an EMBL/GenBank/DDBJ whole genome shotgun (WGS) entry which is preliminary data.</text>
</comment>
<dbReference type="OrthoDB" id="9785953at2"/>
<dbReference type="RefSeq" id="WP_124149529.1">
    <property type="nucleotide sequence ID" value="NZ_RQIS01000001.1"/>
</dbReference>
<feature type="domain" description="Thiamine pyrophosphate enzyme TPP-binding" evidence="2">
    <location>
        <begin position="25"/>
        <end position="94"/>
    </location>
</feature>
<evidence type="ECO:0000259" key="2">
    <source>
        <dbReference type="Pfam" id="PF02775"/>
    </source>
</evidence>
<dbReference type="InterPro" id="IPR029061">
    <property type="entry name" value="THDP-binding"/>
</dbReference>
<dbReference type="GO" id="GO:0044281">
    <property type="term" value="P:small molecule metabolic process"/>
    <property type="evidence" value="ECO:0007669"/>
    <property type="project" value="UniProtKB-ARBA"/>
</dbReference>
<evidence type="ECO:0000313" key="4">
    <source>
        <dbReference type="Proteomes" id="UP000272778"/>
    </source>
</evidence>
<dbReference type="InterPro" id="IPR011766">
    <property type="entry name" value="TPP_enzyme_TPP-bd"/>
</dbReference>
<proteinExistence type="predicted"/>
<dbReference type="AlphaFoldDB" id="A0A3N6NF76"/>
<dbReference type="SUPFAM" id="SSF52518">
    <property type="entry name" value="Thiamin diphosphate-binding fold (THDP-binding)"/>
    <property type="match status" value="1"/>
</dbReference>
<feature type="region of interest" description="Disordered" evidence="1">
    <location>
        <begin position="107"/>
        <end position="160"/>
    </location>
</feature>
<dbReference type="Proteomes" id="UP000272778">
    <property type="component" value="Unassembled WGS sequence"/>
</dbReference>
<evidence type="ECO:0000256" key="1">
    <source>
        <dbReference type="SAM" id="MobiDB-lite"/>
    </source>
</evidence>
<reference evidence="3 4" key="1">
    <citation type="submission" date="2018-11" db="EMBL/GenBank/DDBJ databases">
        <title>Paraburkholderia sp. DHOA04, isolated from soil.</title>
        <authorList>
            <person name="Gao Z.-H."/>
            <person name="Qiu L.-H."/>
            <person name="Fu J.-C."/>
        </authorList>
    </citation>
    <scope>NUCLEOTIDE SEQUENCE [LARGE SCALE GENOMIC DNA]</scope>
    <source>
        <strain evidence="3 4">DHOA04</strain>
    </source>
</reference>
<accession>A0A3N6NF76</accession>
<dbReference type="Gene3D" id="3.40.50.970">
    <property type="match status" value="1"/>
</dbReference>
<dbReference type="GO" id="GO:0030976">
    <property type="term" value="F:thiamine pyrophosphate binding"/>
    <property type="evidence" value="ECO:0007669"/>
    <property type="project" value="InterPro"/>
</dbReference>
<keyword evidence="4" id="KW-1185">Reference proteome</keyword>
<protein>
    <recommendedName>
        <fullName evidence="2">Thiamine pyrophosphate enzyme TPP-binding domain-containing protein</fullName>
    </recommendedName>
</protein>
<organism evidence="3 4">
    <name type="scientific">Paraburkholderia dinghuensis</name>
    <dbReference type="NCBI Taxonomy" id="2305225"/>
    <lineage>
        <taxon>Bacteria</taxon>
        <taxon>Pseudomonadati</taxon>
        <taxon>Pseudomonadota</taxon>
        <taxon>Betaproteobacteria</taxon>
        <taxon>Burkholderiales</taxon>
        <taxon>Burkholderiaceae</taxon>
        <taxon>Paraburkholderia</taxon>
    </lineage>
</organism>
<name>A0A3N6NF76_9BURK</name>